<dbReference type="AlphaFoldDB" id="Q20Z86"/>
<feature type="chain" id="PRO_5004199452" description="DUF2865 domain-containing protein" evidence="2">
    <location>
        <begin position="31"/>
        <end position="226"/>
    </location>
</feature>
<dbReference type="InterPro" id="IPR021293">
    <property type="entry name" value="DUF2865"/>
</dbReference>
<dbReference type="RefSeq" id="WP_011474431.1">
    <property type="nucleotide sequence ID" value="NC_007925.1"/>
</dbReference>
<proteinExistence type="predicted"/>
<evidence type="ECO:0000256" key="2">
    <source>
        <dbReference type="SAM" id="SignalP"/>
    </source>
</evidence>
<dbReference type="KEGG" id="rpc:RPC_4024"/>
<dbReference type="OrthoDB" id="7850882at2"/>
<dbReference type="HOGENOM" id="CLU_090577_0_0_5"/>
<protein>
    <recommendedName>
        <fullName evidence="4">DUF2865 domain-containing protein</fullName>
    </recommendedName>
</protein>
<evidence type="ECO:0000313" key="3">
    <source>
        <dbReference type="EMBL" id="ABD89550.1"/>
    </source>
</evidence>
<dbReference type="eggNOG" id="ENOG5034B8D">
    <property type="taxonomic scope" value="Bacteria"/>
</dbReference>
<name>Q20Z86_RHOPB</name>
<accession>Q20Z86</accession>
<evidence type="ECO:0008006" key="4">
    <source>
        <dbReference type="Google" id="ProtNLM"/>
    </source>
</evidence>
<keyword evidence="2" id="KW-0732">Signal</keyword>
<gene>
    <name evidence="3" type="ordered locus">RPC_4024</name>
</gene>
<evidence type="ECO:0000256" key="1">
    <source>
        <dbReference type="SAM" id="MobiDB-lite"/>
    </source>
</evidence>
<organism evidence="3">
    <name type="scientific">Rhodopseudomonas palustris (strain BisB18)</name>
    <dbReference type="NCBI Taxonomy" id="316056"/>
    <lineage>
        <taxon>Bacteria</taxon>
        <taxon>Pseudomonadati</taxon>
        <taxon>Pseudomonadota</taxon>
        <taxon>Alphaproteobacteria</taxon>
        <taxon>Hyphomicrobiales</taxon>
        <taxon>Nitrobacteraceae</taxon>
        <taxon>Rhodopseudomonas</taxon>
    </lineage>
</organism>
<dbReference type="STRING" id="316056.RPC_4024"/>
<dbReference type="Pfam" id="PF11064">
    <property type="entry name" value="DUF2865"/>
    <property type="match status" value="1"/>
</dbReference>
<sequence length="226" mass="23851">MAKFRTAAMASCAGGLAALVIAGLVGPAHAENDFLSALFGAFNAPQRNYRPEPSMPMPFASEGGVVERQPTRRAAPRSRSSGGEGGGQAFCVRTCDGRYFPVNGADNRSRAETCNSFCPASETKVMYGSTIDNALAAGKSYSELPNAFKYRSEIVTGCTCNGKDQFGLAKVDIDDDPTLRKGDIVAAADGLMVAGRADRRHGALNFSPASGKIRARYERLPVVASD</sequence>
<feature type="signal peptide" evidence="2">
    <location>
        <begin position="1"/>
        <end position="30"/>
    </location>
</feature>
<dbReference type="EMBL" id="CP000301">
    <property type="protein sequence ID" value="ABD89550.1"/>
    <property type="molecule type" value="Genomic_DNA"/>
</dbReference>
<reference evidence="3" key="1">
    <citation type="submission" date="2006-03" db="EMBL/GenBank/DDBJ databases">
        <title>Complete sequence of Rhodopseudomonas palustris BisB18.</title>
        <authorList>
            <consortium name="US DOE Joint Genome Institute"/>
            <person name="Copeland A."/>
            <person name="Lucas S."/>
            <person name="Lapidus A."/>
            <person name="Barry K."/>
            <person name="Detter J.C."/>
            <person name="Glavina del Rio T."/>
            <person name="Hammon N."/>
            <person name="Israni S."/>
            <person name="Dalin E."/>
            <person name="Tice H."/>
            <person name="Pitluck S."/>
            <person name="Chain P."/>
            <person name="Malfatti S."/>
            <person name="Shin M."/>
            <person name="Vergez L."/>
            <person name="Schmutz J."/>
            <person name="Larimer F."/>
            <person name="Land M."/>
            <person name="Hauser L."/>
            <person name="Pelletier D.A."/>
            <person name="Kyrpides N."/>
            <person name="Anderson I."/>
            <person name="Oda Y."/>
            <person name="Harwood C.S."/>
            <person name="Richardson P."/>
        </authorList>
    </citation>
    <scope>NUCLEOTIDE SEQUENCE [LARGE SCALE GENOMIC DNA]</scope>
    <source>
        <strain evidence="3">BisB18</strain>
    </source>
</reference>
<feature type="region of interest" description="Disordered" evidence="1">
    <location>
        <begin position="62"/>
        <end position="86"/>
    </location>
</feature>